<proteinExistence type="predicted"/>
<feature type="transmembrane region" description="Helical" evidence="1">
    <location>
        <begin position="125"/>
        <end position="148"/>
    </location>
</feature>
<evidence type="ECO:0000256" key="1">
    <source>
        <dbReference type="SAM" id="Phobius"/>
    </source>
</evidence>
<reference evidence="3 4" key="1">
    <citation type="submission" date="2020-07" db="EMBL/GenBank/DDBJ databases">
        <title>Genomic Encyclopedia of Type Strains, Phase IV (KMG-V): Genome sequencing to study the core and pangenomes of soil and plant-associated prokaryotes.</title>
        <authorList>
            <person name="Whitman W."/>
        </authorList>
    </citation>
    <scope>NUCLEOTIDE SEQUENCE [LARGE SCALE GENOMIC DNA]</scope>
    <source>
        <strain evidence="3 4">M8UP30</strain>
    </source>
</reference>
<dbReference type="EMBL" id="JACCCV010000002">
    <property type="protein sequence ID" value="NYF53777.1"/>
    <property type="molecule type" value="Genomic_DNA"/>
</dbReference>
<gene>
    <name evidence="3" type="ORF">HDF12_004176</name>
</gene>
<keyword evidence="2" id="KW-0732">Signal</keyword>
<evidence type="ECO:0000256" key="2">
    <source>
        <dbReference type="SAM" id="SignalP"/>
    </source>
</evidence>
<accession>A0A7Y9NR35</accession>
<sequence length="164" mass="17255">MRRLLFAVALLTVACTPAFARSSEDRASVGNDITIADGETAGDIACAFCTVRVHGEVKGDIATFLGSVIVDSGRNISGDVASLGGDLEMGQDASVGGDVAIAAGDLKLGNGAAIHGERTVLPGRVWLLLPLAPFLILAGLIWLIVYIVRRNRYQFPVYPRGRGF</sequence>
<keyword evidence="1" id="KW-1133">Transmembrane helix</keyword>
<evidence type="ECO:0000313" key="3">
    <source>
        <dbReference type="EMBL" id="NYF53777.1"/>
    </source>
</evidence>
<feature type="signal peptide" evidence="2">
    <location>
        <begin position="1"/>
        <end position="20"/>
    </location>
</feature>
<name>A0A7Y9NR35_9BACT</name>
<dbReference type="AlphaFoldDB" id="A0A7Y9NR35"/>
<protein>
    <recommendedName>
        <fullName evidence="5">Polymer-forming cytoskeletal protein</fullName>
    </recommendedName>
</protein>
<evidence type="ECO:0008006" key="5">
    <source>
        <dbReference type="Google" id="ProtNLM"/>
    </source>
</evidence>
<keyword evidence="1" id="KW-0472">Membrane</keyword>
<organism evidence="3 4">
    <name type="scientific">Tunturiibacter lichenicola</name>
    <dbReference type="NCBI Taxonomy" id="2051959"/>
    <lineage>
        <taxon>Bacteria</taxon>
        <taxon>Pseudomonadati</taxon>
        <taxon>Acidobacteriota</taxon>
        <taxon>Terriglobia</taxon>
        <taxon>Terriglobales</taxon>
        <taxon>Acidobacteriaceae</taxon>
        <taxon>Tunturiibacter</taxon>
    </lineage>
</organism>
<comment type="caution">
    <text evidence="3">The sequence shown here is derived from an EMBL/GenBank/DDBJ whole genome shotgun (WGS) entry which is preliminary data.</text>
</comment>
<feature type="chain" id="PRO_5030966486" description="Polymer-forming cytoskeletal protein" evidence="2">
    <location>
        <begin position="21"/>
        <end position="164"/>
    </location>
</feature>
<keyword evidence="1" id="KW-0812">Transmembrane</keyword>
<dbReference type="PROSITE" id="PS51257">
    <property type="entry name" value="PROKAR_LIPOPROTEIN"/>
    <property type="match status" value="1"/>
</dbReference>
<evidence type="ECO:0000313" key="4">
    <source>
        <dbReference type="Proteomes" id="UP000534186"/>
    </source>
</evidence>
<dbReference type="Proteomes" id="UP000534186">
    <property type="component" value="Unassembled WGS sequence"/>
</dbReference>